<keyword evidence="1" id="KW-0812">Transmembrane</keyword>
<keyword evidence="1" id="KW-1133">Transmembrane helix</keyword>
<proteinExistence type="predicted"/>
<feature type="transmembrane region" description="Helical" evidence="1">
    <location>
        <begin position="174"/>
        <end position="192"/>
    </location>
</feature>
<feature type="transmembrane region" description="Helical" evidence="1">
    <location>
        <begin position="22"/>
        <end position="48"/>
    </location>
</feature>
<dbReference type="Pfam" id="PF04854">
    <property type="entry name" value="DUF624"/>
    <property type="match status" value="1"/>
</dbReference>
<gene>
    <name evidence="2" type="ORF">SAMN04515677_104151</name>
</gene>
<evidence type="ECO:0000313" key="3">
    <source>
        <dbReference type="Proteomes" id="UP000199068"/>
    </source>
</evidence>
<organism evidence="2 3">
    <name type="scientific">Romboutsia lituseburensis DSM 797</name>
    <dbReference type="NCBI Taxonomy" id="1121325"/>
    <lineage>
        <taxon>Bacteria</taxon>
        <taxon>Bacillati</taxon>
        <taxon>Bacillota</taxon>
        <taxon>Clostridia</taxon>
        <taxon>Peptostreptococcales</taxon>
        <taxon>Peptostreptococcaceae</taxon>
        <taxon>Romboutsia</taxon>
    </lineage>
</organism>
<sequence length="202" mass="23736">MKLGDVLLNSCEWIWRFMILNFLWVVFMIAGGVVFGIMPSTIATFYILRKWVQGEFDFNIFKTFKDAYKKEFINANKCGLVFLVIFAFLAFDLNILFKIEAMYSTVLYILVMAVLFFVSMAFVYFFPTYVHFKSSNKEYIKNSFVLALSSPFQTILILIGFGLLYYMVQSNGGLLMFFCMVIPGYWVMHVLYKRFLQLQRTI</sequence>
<dbReference type="EMBL" id="FNGW01000004">
    <property type="protein sequence ID" value="SDL91963.1"/>
    <property type="molecule type" value="Genomic_DNA"/>
</dbReference>
<dbReference type="RefSeq" id="WP_092725491.1">
    <property type="nucleotide sequence ID" value="NZ_FNGW01000004.1"/>
</dbReference>
<keyword evidence="3" id="KW-1185">Reference proteome</keyword>
<dbReference type="Proteomes" id="UP000199068">
    <property type="component" value="Unassembled WGS sequence"/>
</dbReference>
<accession>A0A1G9P076</accession>
<dbReference type="STRING" id="1121325.SAMN04515677_104151"/>
<name>A0A1G9P076_9FIRM</name>
<reference evidence="2 3" key="1">
    <citation type="submission" date="2016-10" db="EMBL/GenBank/DDBJ databases">
        <authorList>
            <person name="de Groot N.N."/>
        </authorList>
    </citation>
    <scope>NUCLEOTIDE SEQUENCE [LARGE SCALE GENOMIC DNA]</scope>
    <source>
        <strain evidence="2 3">DSM 797</strain>
    </source>
</reference>
<dbReference type="AlphaFoldDB" id="A0A1G9P076"/>
<keyword evidence="1" id="KW-0472">Membrane</keyword>
<feature type="transmembrane region" description="Helical" evidence="1">
    <location>
        <begin position="105"/>
        <end position="132"/>
    </location>
</feature>
<protein>
    <submittedName>
        <fullName evidence="2">Uncharacterized membrane protein YesL</fullName>
    </submittedName>
</protein>
<feature type="transmembrane region" description="Helical" evidence="1">
    <location>
        <begin position="78"/>
        <end position="99"/>
    </location>
</feature>
<dbReference type="InterPro" id="IPR006938">
    <property type="entry name" value="DUF624"/>
</dbReference>
<evidence type="ECO:0000256" key="1">
    <source>
        <dbReference type="SAM" id="Phobius"/>
    </source>
</evidence>
<feature type="transmembrane region" description="Helical" evidence="1">
    <location>
        <begin position="144"/>
        <end position="168"/>
    </location>
</feature>
<evidence type="ECO:0000313" key="2">
    <source>
        <dbReference type="EMBL" id="SDL91963.1"/>
    </source>
</evidence>